<dbReference type="FunFam" id="3.80.10.10:FF:000224">
    <property type="entry name" value="Leucine-rich repeat extensin-like protein 1"/>
    <property type="match status" value="1"/>
</dbReference>
<dbReference type="PANTHER" id="PTHR32093">
    <property type="entry name" value="LEUCINE-RICH REPEAT EXTENSIN-LIKE PROTEIN 3-RELATED"/>
    <property type="match status" value="1"/>
</dbReference>
<organism evidence="11 12">
    <name type="scientific">Vanilla planifolia</name>
    <name type="common">Vanilla</name>
    <dbReference type="NCBI Taxonomy" id="51239"/>
    <lineage>
        <taxon>Eukaryota</taxon>
        <taxon>Viridiplantae</taxon>
        <taxon>Streptophyta</taxon>
        <taxon>Embryophyta</taxon>
        <taxon>Tracheophyta</taxon>
        <taxon>Spermatophyta</taxon>
        <taxon>Magnoliopsida</taxon>
        <taxon>Liliopsida</taxon>
        <taxon>Asparagales</taxon>
        <taxon>Orchidaceae</taxon>
        <taxon>Vanilloideae</taxon>
        <taxon>Vanilleae</taxon>
        <taxon>Vanilla</taxon>
    </lineage>
</organism>
<evidence type="ECO:0000256" key="9">
    <source>
        <dbReference type="ARBA" id="ARBA00041871"/>
    </source>
</evidence>
<dbReference type="EMBL" id="JADCNM010000008">
    <property type="protein sequence ID" value="KAG0471855.1"/>
    <property type="molecule type" value="Genomic_DNA"/>
</dbReference>
<evidence type="ECO:0000313" key="12">
    <source>
        <dbReference type="Proteomes" id="UP000639772"/>
    </source>
</evidence>
<dbReference type="OrthoDB" id="676979at2759"/>
<feature type="chain" id="PRO_5032971459" description="Cell wall hydroxyproline-rich glycoprotein" evidence="10">
    <location>
        <begin position="22"/>
        <end position="433"/>
    </location>
</feature>
<evidence type="ECO:0000256" key="5">
    <source>
        <dbReference type="ARBA" id="ARBA00022729"/>
    </source>
</evidence>
<protein>
    <recommendedName>
        <fullName evidence="9">Cell wall hydroxyproline-rich glycoprotein</fullName>
    </recommendedName>
</protein>
<dbReference type="InterPro" id="IPR032675">
    <property type="entry name" value="LRR_dom_sf"/>
</dbReference>
<evidence type="ECO:0000256" key="7">
    <source>
        <dbReference type="ARBA" id="ARBA00023180"/>
    </source>
</evidence>
<keyword evidence="2" id="KW-0134">Cell wall</keyword>
<comment type="caution">
    <text evidence="11">The sequence shown here is derived from an EMBL/GenBank/DDBJ whole genome shotgun (WGS) entry which is preliminary data.</text>
</comment>
<dbReference type="InterPro" id="IPR001611">
    <property type="entry name" value="Leu-rich_rpt"/>
</dbReference>
<comment type="subcellular location">
    <subcellularLocation>
        <location evidence="1">Secreted</location>
        <location evidence="1">Cell wall</location>
    </subcellularLocation>
</comment>
<evidence type="ECO:0000256" key="8">
    <source>
        <dbReference type="ARBA" id="ARBA00023278"/>
    </source>
</evidence>
<feature type="signal peptide" evidence="10">
    <location>
        <begin position="1"/>
        <end position="21"/>
    </location>
</feature>
<evidence type="ECO:0000256" key="3">
    <source>
        <dbReference type="ARBA" id="ARBA00022525"/>
    </source>
</evidence>
<dbReference type="Proteomes" id="UP000639772">
    <property type="component" value="Unassembled WGS sequence"/>
</dbReference>
<dbReference type="PANTHER" id="PTHR32093:SF115">
    <property type="entry name" value="LEUCINE-RICH REPEAT EXTENSIN-LIKE PROTEIN 2"/>
    <property type="match status" value="1"/>
</dbReference>
<keyword evidence="7" id="KW-0325">Glycoprotein</keyword>
<keyword evidence="5 10" id="KW-0732">Signal</keyword>
<evidence type="ECO:0000256" key="4">
    <source>
        <dbReference type="ARBA" id="ARBA00022614"/>
    </source>
</evidence>
<dbReference type="Pfam" id="PF13855">
    <property type="entry name" value="LRR_8"/>
    <property type="match status" value="1"/>
</dbReference>
<dbReference type="FunFam" id="3.80.10.10:FF:000041">
    <property type="entry name" value="LRR receptor-like serine/threonine-protein kinase ERECTA"/>
    <property type="match status" value="1"/>
</dbReference>
<keyword evidence="6" id="KW-0677">Repeat</keyword>
<reference evidence="11 12" key="1">
    <citation type="journal article" date="2020" name="Nat. Food">
        <title>A phased Vanilla planifolia genome enables genetic improvement of flavour and production.</title>
        <authorList>
            <person name="Hasing T."/>
            <person name="Tang H."/>
            <person name="Brym M."/>
            <person name="Khazi F."/>
            <person name="Huang T."/>
            <person name="Chambers A.H."/>
        </authorList>
    </citation>
    <scope>NUCLEOTIDE SEQUENCE [LARGE SCALE GENOMIC DNA]</scope>
    <source>
        <tissue evidence="11">Leaf</tissue>
    </source>
</reference>
<dbReference type="Gene3D" id="3.80.10.10">
    <property type="entry name" value="Ribonuclease Inhibitor"/>
    <property type="match status" value="2"/>
</dbReference>
<evidence type="ECO:0000256" key="2">
    <source>
        <dbReference type="ARBA" id="ARBA00022512"/>
    </source>
</evidence>
<keyword evidence="3" id="KW-0964">Secreted</keyword>
<evidence type="ECO:0000256" key="10">
    <source>
        <dbReference type="SAM" id="SignalP"/>
    </source>
</evidence>
<sequence>MAWPLGLLLLLLSSSFCPALSAGKSTTAVEPLFAAKHPSQYRFPNPRLRRAYIALQTWKTAAIFSDPQNFTASWFGPNVCSYAGVFCAPKPTDSSLTVVAGVDLNGADIAGFLPPELALLSDLALLHLNSNRFCGDLPQTLNRLAFLYELDLSNNRFTGEFPTVVLSLKSLRYLDLRFNEFEGPIPEALFDLPLDAIFLNSNRFRGGIPSSLGSSPVSVVVLANNDLGGCLPFTVGKMEKTLNEMILLNDNLTGCIPPEVGRLRKITVFDVSFNKLQGRIPGSLTDLESIEQLDVGRNQLTGKAKCGGGYDLLCPTPAMRKQSPPLPLEQGLLRIAISATAASTSTSTSVFGVIASKLFLLSTILTAPILPAATVEGLVTSDLRRAASTFIVTHWCFAFGIASSSVFDSRVPASATFSGHNNSAGGGKTSSPI</sequence>
<gene>
    <name evidence="11" type="ORF">HPP92_016401</name>
</gene>
<evidence type="ECO:0000256" key="1">
    <source>
        <dbReference type="ARBA" id="ARBA00004191"/>
    </source>
</evidence>
<name>A0A835QK05_VANPL</name>
<keyword evidence="4" id="KW-0433">Leucine-rich repeat</keyword>
<keyword evidence="8" id="KW-0379">Hydroxylation</keyword>
<dbReference type="SUPFAM" id="SSF52058">
    <property type="entry name" value="L domain-like"/>
    <property type="match status" value="1"/>
</dbReference>
<proteinExistence type="predicted"/>
<accession>A0A835QK05</accession>
<dbReference type="AlphaFoldDB" id="A0A835QK05"/>
<evidence type="ECO:0000256" key="6">
    <source>
        <dbReference type="ARBA" id="ARBA00022737"/>
    </source>
</evidence>
<evidence type="ECO:0000313" key="11">
    <source>
        <dbReference type="EMBL" id="KAG0471855.1"/>
    </source>
</evidence>
<dbReference type="InterPro" id="IPR051582">
    <property type="entry name" value="LRR_extensin-like_regulator"/>
</dbReference>